<dbReference type="EMBL" id="CP109106">
    <property type="protein sequence ID" value="WSB73435.1"/>
    <property type="molecule type" value="Genomic_DNA"/>
</dbReference>
<dbReference type="Proteomes" id="UP001344251">
    <property type="component" value="Chromosome"/>
</dbReference>
<dbReference type="RefSeq" id="WP_326623026.1">
    <property type="nucleotide sequence ID" value="NZ_CP109106.1"/>
</dbReference>
<keyword evidence="2" id="KW-1185">Reference proteome</keyword>
<sequence length="268" mass="29528">MTLEMSLEWISQPDAGERLYEELYAGAGQPLPSLDDDENRPRTIGNVAARCEGTLLGWAWLYEDPDGEHAARVQALYVPREAHRLETGHYSPLPPPAEECEMVTGLYRRAAREARAASYRTLRWSGPDTGPDGQAATALNAYGHGEYARTWSTNPATWQPPVGLSDAPARRLPEPDLTLATADAEISAAIEGHIAHLNAGEAIRYQRTEPRTLAPLIAQLVAHLRHGHPTVTELNIWEFDDTVRQALSLAGLSITERHMAYELPLTPS</sequence>
<proteinExistence type="predicted"/>
<reference evidence="1 2" key="1">
    <citation type="submission" date="2022-10" db="EMBL/GenBank/DDBJ databases">
        <title>The complete genomes of actinobacterial strains from the NBC collection.</title>
        <authorList>
            <person name="Joergensen T.S."/>
            <person name="Alvarez Arevalo M."/>
            <person name="Sterndorff E.B."/>
            <person name="Faurdal D."/>
            <person name="Vuksanovic O."/>
            <person name="Mourched A.-S."/>
            <person name="Charusanti P."/>
            <person name="Shaw S."/>
            <person name="Blin K."/>
            <person name="Weber T."/>
        </authorList>
    </citation>
    <scope>NUCLEOTIDE SEQUENCE [LARGE SCALE GENOMIC DNA]</scope>
    <source>
        <strain evidence="1 2">NBC 01774</strain>
    </source>
</reference>
<name>A0ABZ1FU71_9ACTN</name>
<accession>A0ABZ1FU71</accession>
<organism evidence="1 2">
    <name type="scientific">Streptomyces decoyicus</name>
    <dbReference type="NCBI Taxonomy" id="249567"/>
    <lineage>
        <taxon>Bacteria</taxon>
        <taxon>Bacillati</taxon>
        <taxon>Actinomycetota</taxon>
        <taxon>Actinomycetes</taxon>
        <taxon>Kitasatosporales</taxon>
        <taxon>Streptomycetaceae</taxon>
        <taxon>Streptomyces</taxon>
    </lineage>
</organism>
<protein>
    <recommendedName>
        <fullName evidence="3">N-acetyltransferase domain-containing protein</fullName>
    </recommendedName>
</protein>
<evidence type="ECO:0008006" key="3">
    <source>
        <dbReference type="Google" id="ProtNLM"/>
    </source>
</evidence>
<gene>
    <name evidence="1" type="ORF">OG863_38860</name>
</gene>
<evidence type="ECO:0000313" key="2">
    <source>
        <dbReference type="Proteomes" id="UP001344251"/>
    </source>
</evidence>
<evidence type="ECO:0000313" key="1">
    <source>
        <dbReference type="EMBL" id="WSB73435.1"/>
    </source>
</evidence>